<accession>A0AAD7WBP4</accession>
<feature type="compositionally biased region" description="Basic and acidic residues" evidence="1">
    <location>
        <begin position="30"/>
        <end position="42"/>
    </location>
</feature>
<keyword evidence="2" id="KW-0732">Signal</keyword>
<evidence type="ECO:0000313" key="4">
    <source>
        <dbReference type="Proteomes" id="UP001221898"/>
    </source>
</evidence>
<evidence type="ECO:0000256" key="2">
    <source>
        <dbReference type="SAM" id="SignalP"/>
    </source>
</evidence>
<sequence length="85" mass="9981">MLACGWSAVVWCSHTPSAWATSAHNSDVNWEPRSDDKSEGVPKRETQLLDIDELHHGIQMTAHLWMYHWCRHINSTRQMEQLLRR</sequence>
<gene>
    <name evidence="3" type="ORF">AAFF_G00096260</name>
</gene>
<dbReference type="Proteomes" id="UP001221898">
    <property type="component" value="Unassembled WGS sequence"/>
</dbReference>
<feature type="region of interest" description="Disordered" evidence="1">
    <location>
        <begin position="20"/>
        <end position="42"/>
    </location>
</feature>
<proteinExistence type="predicted"/>
<organism evidence="3 4">
    <name type="scientific">Aldrovandia affinis</name>
    <dbReference type="NCBI Taxonomy" id="143900"/>
    <lineage>
        <taxon>Eukaryota</taxon>
        <taxon>Metazoa</taxon>
        <taxon>Chordata</taxon>
        <taxon>Craniata</taxon>
        <taxon>Vertebrata</taxon>
        <taxon>Euteleostomi</taxon>
        <taxon>Actinopterygii</taxon>
        <taxon>Neopterygii</taxon>
        <taxon>Teleostei</taxon>
        <taxon>Notacanthiformes</taxon>
        <taxon>Halosauridae</taxon>
        <taxon>Aldrovandia</taxon>
    </lineage>
</organism>
<dbReference type="EMBL" id="JAINUG010000161">
    <property type="protein sequence ID" value="KAJ8391197.1"/>
    <property type="molecule type" value="Genomic_DNA"/>
</dbReference>
<comment type="caution">
    <text evidence="3">The sequence shown here is derived from an EMBL/GenBank/DDBJ whole genome shotgun (WGS) entry which is preliminary data.</text>
</comment>
<evidence type="ECO:0000256" key="1">
    <source>
        <dbReference type="SAM" id="MobiDB-lite"/>
    </source>
</evidence>
<keyword evidence="4" id="KW-1185">Reference proteome</keyword>
<dbReference type="AlphaFoldDB" id="A0AAD7WBP4"/>
<evidence type="ECO:0008006" key="5">
    <source>
        <dbReference type="Google" id="ProtNLM"/>
    </source>
</evidence>
<feature type="chain" id="PRO_5042214609" description="Secreted protein" evidence="2">
    <location>
        <begin position="21"/>
        <end position="85"/>
    </location>
</feature>
<protein>
    <recommendedName>
        <fullName evidence="5">Secreted protein</fullName>
    </recommendedName>
</protein>
<feature type="signal peptide" evidence="2">
    <location>
        <begin position="1"/>
        <end position="20"/>
    </location>
</feature>
<evidence type="ECO:0000313" key="3">
    <source>
        <dbReference type="EMBL" id="KAJ8391197.1"/>
    </source>
</evidence>
<reference evidence="3" key="1">
    <citation type="journal article" date="2023" name="Science">
        <title>Genome structures resolve the early diversification of teleost fishes.</title>
        <authorList>
            <person name="Parey E."/>
            <person name="Louis A."/>
            <person name="Montfort J."/>
            <person name="Bouchez O."/>
            <person name="Roques C."/>
            <person name="Iampietro C."/>
            <person name="Lluch J."/>
            <person name="Castinel A."/>
            <person name="Donnadieu C."/>
            <person name="Desvignes T."/>
            <person name="Floi Bucao C."/>
            <person name="Jouanno E."/>
            <person name="Wen M."/>
            <person name="Mejri S."/>
            <person name="Dirks R."/>
            <person name="Jansen H."/>
            <person name="Henkel C."/>
            <person name="Chen W.J."/>
            <person name="Zahm M."/>
            <person name="Cabau C."/>
            <person name="Klopp C."/>
            <person name="Thompson A.W."/>
            <person name="Robinson-Rechavi M."/>
            <person name="Braasch I."/>
            <person name="Lecointre G."/>
            <person name="Bobe J."/>
            <person name="Postlethwait J.H."/>
            <person name="Berthelot C."/>
            <person name="Roest Crollius H."/>
            <person name="Guiguen Y."/>
        </authorList>
    </citation>
    <scope>NUCLEOTIDE SEQUENCE</scope>
    <source>
        <strain evidence="3">NC1722</strain>
    </source>
</reference>
<name>A0AAD7WBP4_9TELE</name>